<dbReference type="AlphaFoldDB" id="A0A9K3PR91"/>
<reference evidence="2" key="2">
    <citation type="submission" date="2021-04" db="EMBL/GenBank/DDBJ databases">
        <authorList>
            <person name="Podell S."/>
        </authorList>
    </citation>
    <scope>NUCLEOTIDE SEQUENCE</scope>
    <source>
        <strain evidence="2">Hildebrandi</strain>
    </source>
</reference>
<feature type="compositionally biased region" description="Basic and acidic residues" evidence="1">
    <location>
        <begin position="90"/>
        <end position="101"/>
    </location>
</feature>
<evidence type="ECO:0000313" key="3">
    <source>
        <dbReference type="Proteomes" id="UP000693970"/>
    </source>
</evidence>
<accession>A0A9K3PR91</accession>
<dbReference type="Proteomes" id="UP000693970">
    <property type="component" value="Unassembled WGS sequence"/>
</dbReference>
<organism evidence="2 3">
    <name type="scientific">Nitzschia inconspicua</name>
    <dbReference type="NCBI Taxonomy" id="303405"/>
    <lineage>
        <taxon>Eukaryota</taxon>
        <taxon>Sar</taxon>
        <taxon>Stramenopiles</taxon>
        <taxon>Ochrophyta</taxon>
        <taxon>Bacillariophyta</taxon>
        <taxon>Bacillariophyceae</taxon>
        <taxon>Bacillariophycidae</taxon>
        <taxon>Bacillariales</taxon>
        <taxon>Bacillariaceae</taxon>
        <taxon>Nitzschia</taxon>
    </lineage>
</organism>
<keyword evidence="3" id="KW-1185">Reference proteome</keyword>
<sequence length="156" mass="17252">MLASNRPHLSTILHLEDEQDETIGISLGQTRKVENRDEIFETRRRFLNAAAMNVCFFGAAAPVALAASTTESERTRYISGKAPQVPGAKPPDKNNLKGTRKDPDFLRSIADCRNQCQNSSSGPDGLAKSKEDCLSECQDICCKTYEQCTFNIVPRI</sequence>
<evidence type="ECO:0000256" key="1">
    <source>
        <dbReference type="SAM" id="MobiDB-lite"/>
    </source>
</evidence>
<feature type="region of interest" description="Disordered" evidence="1">
    <location>
        <begin position="79"/>
        <end position="101"/>
    </location>
</feature>
<comment type="caution">
    <text evidence="2">The sequence shown here is derived from an EMBL/GenBank/DDBJ whole genome shotgun (WGS) entry which is preliminary data.</text>
</comment>
<proteinExistence type="predicted"/>
<reference evidence="2" key="1">
    <citation type="journal article" date="2021" name="Sci. Rep.">
        <title>Diploid genomic architecture of Nitzschia inconspicua, an elite biomass production diatom.</title>
        <authorList>
            <person name="Oliver A."/>
            <person name="Podell S."/>
            <person name="Pinowska A."/>
            <person name="Traller J.C."/>
            <person name="Smith S.R."/>
            <person name="McClure R."/>
            <person name="Beliaev A."/>
            <person name="Bohutskyi P."/>
            <person name="Hill E.A."/>
            <person name="Rabines A."/>
            <person name="Zheng H."/>
            <person name="Allen L.Z."/>
            <person name="Kuo A."/>
            <person name="Grigoriev I.V."/>
            <person name="Allen A.E."/>
            <person name="Hazlebeck D."/>
            <person name="Allen E.E."/>
        </authorList>
    </citation>
    <scope>NUCLEOTIDE SEQUENCE</scope>
    <source>
        <strain evidence="2">Hildebrandi</strain>
    </source>
</reference>
<dbReference type="OrthoDB" id="43299at2759"/>
<name>A0A9K3PR91_9STRA</name>
<dbReference type="EMBL" id="JAGRRH010000015">
    <property type="protein sequence ID" value="KAG7356757.1"/>
    <property type="molecule type" value="Genomic_DNA"/>
</dbReference>
<evidence type="ECO:0000313" key="2">
    <source>
        <dbReference type="EMBL" id="KAG7356757.1"/>
    </source>
</evidence>
<protein>
    <submittedName>
        <fullName evidence="2">Uncharacterized protein</fullName>
    </submittedName>
</protein>
<gene>
    <name evidence="2" type="ORF">IV203_001443</name>
</gene>